<proteinExistence type="predicted"/>
<evidence type="ECO:0000313" key="3">
    <source>
        <dbReference type="Proteomes" id="UP000646484"/>
    </source>
</evidence>
<dbReference type="InterPro" id="IPR011990">
    <property type="entry name" value="TPR-like_helical_dom_sf"/>
</dbReference>
<comment type="caution">
    <text evidence="2">The sequence shown here is derived from an EMBL/GenBank/DDBJ whole genome shotgun (WGS) entry which is preliminary data.</text>
</comment>
<sequence>MKRLMQWLLAAMVLTSCNDWLDIKSDSVLLEEEIFGDYTGVQMAVNGVYREISVTNLYGKNLSWGFTSALARNYLTSGLPTELVEASNYNWKNSSVQEVTESTWAKAYNVIASCNNIIQQVEKKDSSFFNNKDIEKQLILAEMRGLRALLHFDMLRLFCPVPSGTNQGSPAIPYVTRYPEHQPERMTMEQVLENIVSDMEFAQEKLGPLDTLKFVAWTKGRQHRFTSGAHATPLGGDDFLNYRGLRMNYWGATALLARIYMWMGNEEMAYKNAEAIKRFVDTGWFKWTPANNHGNYDAYPEMSDPKRWEELLLGFYNKDNLENFEKAASYDHYFRMNEMEKLFGLETDDYRYKFYNRYNDNHRYLVWERPIASITNMSGTVTTNITHQCPLIPVVRFPEMYHIMIECLINKGQIVEAKALFSTLRIQRGVKEYALPDDPDDLKEKLVYDMIREGLTEGQTFFMYKRLNHDIFNGDRDIPMTADKFIAEYPNNETSY</sequence>
<dbReference type="EMBL" id="JACOOH010000003">
    <property type="protein sequence ID" value="MBC5621083.1"/>
    <property type="molecule type" value="Genomic_DNA"/>
</dbReference>
<dbReference type="PROSITE" id="PS51257">
    <property type="entry name" value="PROKAR_LIPOPROTEIN"/>
    <property type="match status" value="1"/>
</dbReference>
<keyword evidence="3" id="KW-1185">Reference proteome</keyword>
<organism evidence="2 3">
    <name type="scientific">Butyricimonas hominis</name>
    <dbReference type="NCBI Taxonomy" id="2763032"/>
    <lineage>
        <taxon>Bacteria</taxon>
        <taxon>Pseudomonadati</taxon>
        <taxon>Bacteroidota</taxon>
        <taxon>Bacteroidia</taxon>
        <taxon>Bacteroidales</taxon>
        <taxon>Odoribacteraceae</taxon>
        <taxon>Butyricimonas</taxon>
    </lineage>
</organism>
<dbReference type="Pfam" id="PF14322">
    <property type="entry name" value="SusD-like_3"/>
    <property type="match status" value="1"/>
</dbReference>
<feature type="domain" description="SusD-like N-terminal" evidence="1">
    <location>
        <begin position="19"/>
        <end position="206"/>
    </location>
</feature>
<protein>
    <submittedName>
        <fullName evidence="2">RagB/SusD family nutrient uptake outer membrane protein</fullName>
    </submittedName>
</protein>
<gene>
    <name evidence="2" type="ORF">H8S64_08235</name>
</gene>
<dbReference type="Gene3D" id="1.25.40.390">
    <property type="match status" value="2"/>
</dbReference>
<name>A0ABR7CZI5_9BACT</name>
<evidence type="ECO:0000259" key="1">
    <source>
        <dbReference type="Pfam" id="PF14322"/>
    </source>
</evidence>
<dbReference type="InterPro" id="IPR033985">
    <property type="entry name" value="SusD-like_N"/>
</dbReference>
<evidence type="ECO:0000313" key="2">
    <source>
        <dbReference type="EMBL" id="MBC5621083.1"/>
    </source>
</evidence>
<dbReference type="SUPFAM" id="SSF48452">
    <property type="entry name" value="TPR-like"/>
    <property type="match status" value="1"/>
</dbReference>
<dbReference type="Proteomes" id="UP000646484">
    <property type="component" value="Unassembled WGS sequence"/>
</dbReference>
<reference evidence="2 3" key="1">
    <citation type="submission" date="2020-08" db="EMBL/GenBank/DDBJ databases">
        <title>Genome public.</title>
        <authorList>
            <person name="Liu C."/>
            <person name="Sun Q."/>
        </authorList>
    </citation>
    <scope>NUCLEOTIDE SEQUENCE [LARGE SCALE GENOMIC DNA]</scope>
    <source>
        <strain evidence="2 3">NSJ-56</strain>
    </source>
</reference>
<accession>A0ABR7CZI5</accession>